<comment type="similarity">
    <text evidence="1 4">Belongs to the metallothionein superfamily. Type 15 family.</text>
</comment>
<dbReference type="Proteomes" id="UP001327560">
    <property type="component" value="Chromosome 9"/>
</dbReference>
<proteinExistence type="inferred from homology"/>
<dbReference type="EMBL" id="CP136898">
    <property type="protein sequence ID" value="WOL20340.1"/>
    <property type="molecule type" value="Genomic_DNA"/>
</dbReference>
<keyword evidence="2 4" id="KW-0479">Metal-binding</keyword>
<evidence type="ECO:0000256" key="1">
    <source>
        <dbReference type="ARBA" id="ARBA00005802"/>
    </source>
</evidence>
<sequence>MSCGGNCNCGSNCNCGGGCKMYPDLEEKITKTETIILGVAPAEKSPVEGFEMAAAAENGGCRCGNGSEPVILEKLKASNDDVLLLRTYAGHRPTWRNPSHPWRIDPRFNLKGVPNGIPHKQSYSMVPKKMVRQSAPARAISPTHRPIPNLRRPPFRRPLSLPLFHSLVLLTPSKHA</sequence>
<keyword evidence="6" id="KW-1185">Reference proteome</keyword>
<protein>
    <recommendedName>
        <fullName evidence="4">Metallothionein-like protein</fullName>
    </recommendedName>
</protein>
<dbReference type="Pfam" id="PF01439">
    <property type="entry name" value="Metallothio_2"/>
    <property type="match status" value="1"/>
</dbReference>
<evidence type="ECO:0000256" key="2">
    <source>
        <dbReference type="ARBA" id="ARBA00022723"/>
    </source>
</evidence>
<accession>A0AAQ3QTQ7</accession>
<evidence type="ECO:0000313" key="5">
    <source>
        <dbReference type="EMBL" id="WOL20340.1"/>
    </source>
</evidence>
<evidence type="ECO:0000256" key="4">
    <source>
        <dbReference type="RuleBase" id="RU369052"/>
    </source>
</evidence>
<evidence type="ECO:0000313" key="6">
    <source>
        <dbReference type="Proteomes" id="UP001327560"/>
    </source>
</evidence>
<gene>
    <name evidence="5" type="ORF">Cni_G29145</name>
</gene>
<reference evidence="5 6" key="1">
    <citation type="submission" date="2023-10" db="EMBL/GenBank/DDBJ databases">
        <title>Chromosome-scale genome assembly provides insights into flower coloration mechanisms of Canna indica.</title>
        <authorList>
            <person name="Li C."/>
        </authorList>
    </citation>
    <scope>NUCLEOTIDE SEQUENCE [LARGE SCALE GENOMIC DNA]</scope>
    <source>
        <tissue evidence="5">Flower</tissue>
    </source>
</reference>
<dbReference type="Gene3D" id="3.40.30.10">
    <property type="entry name" value="Glutaredoxin"/>
    <property type="match status" value="1"/>
</dbReference>
<dbReference type="InterPro" id="IPR000347">
    <property type="entry name" value="Metalthion_15p"/>
</dbReference>
<dbReference type="GO" id="GO:0046872">
    <property type="term" value="F:metal ion binding"/>
    <property type="evidence" value="ECO:0007669"/>
    <property type="project" value="UniProtKB-UniRule"/>
</dbReference>
<evidence type="ECO:0000256" key="3">
    <source>
        <dbReference type="ARBA" id="ARBA00022851"/>
    </source>
</evidence>
<name>A0AAQ3QTQ7_9LILI</name>
<comment type="function">
    <text evidence="4">Metallothioneins have a high content of cysteine residues that bind various heavy metals.</text>
</comment>
<dbReference type="AlphaFoldDB" id="A0AAQ3QTQ7"/>
<dbReference type="PANTHER" id="PTHR33543">
    <property type="entry name" value="METALLOTHIONEIN-LIKE PROTEIN 2A"/>
    <property type="match status" value="1"/>
</dbReference>
<organism evidence="5 6">
    <name type="scientific">Canna indica</name>
    <name type="common">Indian-shot</name>
    <dbReference type="NCBI Taxonomy" id="4628"/>
    <lineage>
        <taxon>Eukaryota</taxon>
        <taxon>Viridiplantae</taxon>
        <taxon>Streptophyta</taxon>
        <taxon>Embryophyta</taxon>
        <taxon>Tracheophyta</taxon>
        <taxon>Spermatophyta</taxon>
        <taxon>Magnoliopsida</taxon>
        <taxon>Liliopsida</taxon>
        <taxon>Zingiberales</taxon>
        <taxon>Cannaceae</taxon>
        <taxon>Canna</taxon>
    </lineage>
</organism>
<dbReference type="PANTHER" id="PTHR33543:SF33">
    <property type="entry name" value="METALLOTHIONEIN-LIKE PROTEIN 2B"/>
    <property type="match status" value="1"/>
</dbReference>
<keyword evidence="3 4" id="KW-0480">Metal-thiolate cluster</keyword>